<evidence type="ECO:0000313" key="3">
    <source>
        <dbReference type="EMBL" id="MET7015091.1"/>
    </source>
</evidence>
<comment type="caution">
    <text evidence="3">The sequence shown here is derived from an EMBL/GenBank/DDBJ whole genome shotgun (WGS) entry which is preliminary data.</text>
</comment>
<evidence type="ECO:0000256" key="2">
    <source>
        <dbReference type="SAM" id="SignalP"/>
    </source>
</evidence>
<protein>
    <submittedName>
        <fullName evidence="3">Tetratricopeptide repeat protein</fullName>
    </submittedName>
</protein>
<evidence type="ECO:0000313" key="4">
    <source>
        <dbReference type="Proteomes" id="UP001549691"/>
    </source>
</evidence>
<dbReference type="PROSITE" id="PS50005">
    <property type="entry name" value="TPR"/>
    <property type="match status" value="1"/>
</dbReference>
<keyword evidence="1" id="KW-0802">TPR repeat</keyword>
<name>A0ABV2TMF7_9RHOO</name>
<dbReference type="PANTHER" id="PTHR44216">
    <property type="entry name" value="PROTEIN O-MANNOSYL-TRANSFERASE TMTC2"/>
    <property type="match status" value="1"/>
</dbReference>
<dbReference type="RefSeq" id="WP_354601553.1">
    <property type="nucleotide sequence ID" value="NZ_JBEWZI010000013.1"/>
</dbReference>
<organism evidence="3 4">
    <name type="scientific">Uliginosibacterium flavum</name>
    <dbReference type="NCBI Taxonomy" id="1396831"/>
    <lineage>
        <taxon>Bacteria</taxon>
        <taxon>Pseudomonadati</taxon>
        <taxon>Pseudomonadota</taxon>
        <taxon>Betaproteobacteria</taxon>
        <taxon>Rhodocyclales</taxon>
        <taxon>Zoogloeaceae</taxon>
        <taxon>Uliginosibacterium</taxon>
    </lineage>
</organism>
<evidence type="ECO:0000256" key="1">
    <source>
        <dbReference type="PROSITE-ProRule" id="PRU00339"/>
    </source>
</evidence>
<dbReference type="InterPro" id="IPR052384">
    <property type="entry name" value="TMTC_O-mannosyltransferase"/>
</dbReference>
<dbReference type="Gene3D" id="1.25.40.10">
    <property type="entry name" value="Tetratricopeptide repeat domain"/>
    <property type="match status" value="1"/>
</dbReference>
<proteinExistence type="predicted"/>
<feature type="signal peptide" evidence="2">
    <location>
        <begin position="1"/>
        <end position="22"/>
    </location>
</feature>
<dbReference type="InterPro" id="IPR019734">
    <property type="entry name" value="TPR_rpt"/>
</dbReference>
<dbReference type="SMART" id="SM00028">
    <property type="entry name" value="TPR"/>
    <property type="match status" value="4"/>
</dbReference>
<reference evidence="3 4" key="1">
    <citation type="submission" date="2024-07" db="EMBL/GenBank/DDBJ databases">
        <title>Uliginosibacterium flavum JJ3220;KACC:17644.</title>
        <authorList>
            <person name="Kim M.K."/>
        </authorList>
    </citation>
    <scope>NUCLEOTIDE SEQUENCE [LARGE SCALE GENOMIC DNA]</scope>
    <source>
        <strain evidence="3 4">KACC:17644</strain>
    </source>
</reference>
<dbReference type="InterPro" id="IPR011990">
    <property type="entry name" value="TPR-like_helical_dom_sf"/>
</dbReference>
<accession>A0ABV2TMF7</accession>
<keyword evidence="4" id="KW-1185">Reference proteome</keyword>
<gene>
    <name evidence="3" type="ORF">ABXR19_12885</name>
</gene>
<dbReference type="EMBL" id="JBEWZI010000013">
    <property type="protein sequence ID" value="MET7015091.1"/>
    <property type="molecule type" value="Genomic_DNA"/>
</dbReference>
<feature type="repeat" description="TPR" evidence="1">
    <location>
        <begin position="152"/>
        <end position="185"/>
    </location>
</feature>
<dbReference type="Pfam" id="PF13432">
    <property type="entry name" value="TPR_16"/>
    <property type="match status" value="2"/>
</dbReference>
<sequence length="237" mass="25479">MSFFSHAALSALLLAGLQAASAQEQAQLVPAAVQIQSKVSVRPKPAAAPVMDHYQQALVRVRSGRISEAHELLRQRLREEPKDLAATRLLASLLLDGGQLVEAAQVLSTAQALSPQNTDIAIALARLQAEQKAYPLALQTLERSAEYARQDADYVFFMAVLAAQAGQSARAIPLYQQALQLAPGQGAWWLALGAAQQAVQDRVGARSSYETALASGLDAARQRQAKLALRQLREPVL</sequence>
<dbReference type="Proteomes" id="UP001549691">
    <property type="component" value="Unassembled WGS sequence"/>
</dbReference>
<feature type="chain" id="PRO_5046947380" evidence="2">
    <location>
        <begin position="23"/>
        <end position="237"/>
    </location>
</feature>
<keyword evidence="2" id="KW-0732">Signal</keyword>
<dbReference type="PANTHER" id="PTHR44216:SF3">
    <property type="entry name" value="PROTEIN O-MANNOSYL-TRANSFERASE TMTC2"/>
    <property type="match status" value="1"/>
</dbReference>
<dbReference type="SUPFAM" id="SSF48452">
    <property type="entry name" value="TPR-like"/>
    <property type="match status" value="1"/>
</dbReference>